<dbReference type="AlphaFoldDB" id="A0A0V1A3Z5"/>
<comment type="caution">
    <text evidence="1">The sequence shown here is derived from an EMBL/GenBank/DDBJ whole genome shotgun (WGS) entry which is preliminary data.</text>
</comment>
<name>A0A0V1A3Z5_9BILA</name>
<dbReference type="EMBL" id="JYDQ01000039">
    <property type="protein sequence ID" value="KRY19129.1"/>
    <property type="molecule type" value="Genomic_DNA"/>
</dbReference>
<protein>
    <submittedName>
        <fullName evidence="1">Uncharacterized protein</fullName>
    </submittedName>
</protein>
<proteinExistence type="predicted"/>
<keyword evidence="2" id="KW-1185">Reference proteome</keyword>
<dbReference type="Proteomes" id="UP000054783">
    <property type="component" value="Unassembled WGS sequence"/>
</dbReference>
<reference evidence="1 2" key="1">
    <citation type="submission" date="2015-01" db="EMBL/GenBank/DDBJ databases">
        <title>Evolution of Trichinella species and genotypes.</title>
        <authorList>
            <person name="Korhonen P.K."/>
            <person name="Edoardo P."/>
            <person name="Giuseppe L.R."/>
            <person name="Gasser R.B."/>
        </authorList>
    </citation>
    <scope>NUCLEOTIDE SEQUENCE [LARGE SCALE GENOMIC DNA]</scope>
    <source>
        <strain evidence="1">ISS2496</strain>
    </source>
</reference>
<organism evidence="1 2">
    <name type="scientific">Trichinella patagoniensis</name>
    <dbReference type="NCBI Taxonomy" id="990121"/>
    <lineage>
        <taxon>Eukaryota</taxon>
        <taxon>Metazoa</taxon>
        <taxon>Ecdysozoa</taxon>
        <taxon>Nematoda</taxon>
        <taxon>Enoplea</taxon>
        <taxon>Dorylaimia</taxon>
        <taxon>Trichinellida</taxon>
        <taxon>Trichinellidae</taxon>
        <taxon>Trichinella</taxon>
    </lineage>
</organism>
<evidence type="ECO:0000313" key="1">
    <source>
        <dbReference type="EMBL" id="KRY19129.1"/>
    </source>
</evidence>
<gene>
    <name evidence="1" type="ORF">T12_708</name>
</gene>
<accession>A0A0V1A3Z5</accession>
<sequence length="70" mass="8041">MHLLSSIRYGIVDILLIMRRYLPFTRLNCMKPLHSKRPGSVCVIFYIIGNKLLSACKKLLLCSNITNMSQ</sequence>
<evidence type="ECO:0000313" key="2">
    <source>
        <dbReference type="Proteomes" id="UP000054783"/>
    </source>
</evidence>